<protein>
    <submittedName>
        <fullName evidence="8">Cell cycle control protein 50A</fullName>
    </submittedName>
</protein>
<dbReference type="PANTHER" id="PTHR10926:SF0">
    <property type="entry name" value="CDC50, ISOFORM A"/>
    <property type="match status" value="1"/>
</dbReference>
<reference evidence="8" key="1">
    <citation type="submission" date="2018-10" db="EMBL/GenBank/DDBJ databases">
        <title>Transcriptome assembly of Aceria tosichella (Wheat curl mite) Type 2.</title>
        <authorList>
            <person name="Scully E.D."/>
            <person name="Geib S.M."/>
            <person name="Palmer N.A."/>
            <person name="Gupta A.K."/>
            <person name="Sarath G."/>
            <person name="Tatineni S."/>
        </authorList>
    </citation>
    <scope>NUCLEOTIDE SEQUENCE</scope>
    <source>
        <strain evidence="8">LincolnNE</strain>
    </source>
</reference>
<dbReference type="PANTHER" id="PTHR10926">
    <property type="entry name" value="CELL CYCLE CONTROL PROTEIN 50"/>
    <property type="match status" value="1"/>
</dbReference>
<evidence type="ECO:0000256" key="6">
    <source>
        <dbReference type="SAM" id="MobiDB-lite"/>
    </source>
</evidence>
<dbReference type="Pfam" id="PF03381">
    <property type="entry name" value="CDC50"/>
    <property type="match status" value="1"/>
</dbReference>
<evidence type="ECO:0000256" key="3">
    <source>
        <dbReference type="ARBA" id="ARBA00022692"/>
    </source>
</evidence>
<gene>
    <name evidence="8" type="primary">TMEM30A_0</name>
    <name evidence="8" type="ORF">g.6871</name>
</gene>
<accession>A0A6G1S7I1</accession>
<proteinExistence type="inferred from homology"/>
<feature type="transmembrane region" description="Helical" evidence="7">
    <location>
        <begin position="331"/>
        <end position="354"/>
    </location>
</feature>
<dbReference type="InterPro" id="IPR005045">
    <property type="entry name" value="CDC50/LEM3_fam"/>
</dbReference>
<comment type="similarity">
    <text evidence="2">Belongs to the CDC50/LEM3 family.</text>
</comment>
<feature type="region of interest" description="Disordered" evidence="6">
    <location>
        <begin position="1"/>
        <end position="39"/>
    </location>
</feature>
<dbReference type="AlphaFoldDB" id="A0A6G1S7I1"/>
<organism evidence="8">
    <name type="scientific">Aceria tosichella</name>
    <name type="common">wheat curl mite</name>
    <dbReference type="NCBI Taxonomy" id="561515"/>
    <lineage>
        <taxon>Eukaryota</taxon>
        <taxon>Metazoa</taxon>
        <taxon>Ecdysozoa</taxon>
        <taxon>Arthropoda</taxon>
        <taxon>Chelicerata</taxon>
        <taxon>Arachnida</taxon>
        <taxon>Acari</taxon>
        <taxon>Acariformes</taxon>
        <taxon>Trombidiformes</taxon>
        <taxon>Prostigmata</taxon>
        <taxon>Eupodina</taxon>
        <taxon>Eriophyoidea</taxon>
        <taxon>Eriophyidae</taxon>
        <taxon>Eriophyinae</taxon>
        <taxon>Aceriini</taxon>
        <taxon>Aceria</taxon>
    </lineage>
</organism>
<evidence type="ECO:0000256" key="1">
    <source>
        <dbReference type="ARBA" id="ARBA00004141"/>
    </source>
</evidence>
<evidence type="ECO:0000256" key="7">
    <source>
        <dbReference type="SAM" id="Phobius"/>
    </source>
</evidence>
<sequence>MTKALPPSGSARSPAKKDQRAKAHGSRKSLTYDHHKSRTNSSVARHFSVSDQCSQTKRLGVTSLLIGLILGVVAGLMIYNRVQASILLSADYTFCNQVGTETTCSSYVDNQMSVDKPIGRACKCRLNFTLENDLETGRVYIYYGLSNFYQNYRFLMHTRLYKQLSGDLDTRYLPQFCRTKENKTTLPCGQLANVLFDDEYTLAYASGSAFPLDKHNTVLEGSRGYLFKNPVNFNKSDYAPPPRWGKDLFSLDTGQQSNNGLENGPFIVWMTVSTFGDFRKLYATVELPTKQLRKGVYTLDIDYKYGVHLAGGEKTIRIETMGRIGPNNNGLIVALGCLSLIYICMFLFIALVVLRKWAYFVRVPGHVP</sequence>
<keyword evidence="3 7" id="KW-0812">Transmembrane</keyword>
<dbReference type="GO" id="GO:0005886">
    <property type="term" value="C:plasma membrane"/>
    <property type="evidence" value="ECO:0007669"/>
    <property type="project" value="TreeGrafter"/>
</dbReference>
<name>A0A6G1S7I1_9ACAR</name>
<feature type="transmembrane region" description="Helical" evidence="7">
    <location>
        <begin position="59"/>
        <end position="79"/>
    </location>
</feature>
<comment type="subcellular location">
    <subcellularLocation>
        <location evidence="1">Membrane</location>
        <topology evidence="1">Multi-pass membrane protein</topology>
    </subcellularLocation>
</comment>
<dbReference type="GO" id="GO:0005783">
    <property type="term" value="C:endoplasmic reticulum"/>
    <property type="evidence" value="ECO:0007669"/>
    <property type="project" value="TreeGrafter"/>
</dbReference>
<evidence type="ECO:0000313" key="8">
    <source>
        <dbReference type="EMBL" id="MDE46117.1"/>
    </source>
</evidence>
<evidence type="ECO:0000256" key="2">
    <source>
        <dbReference type="ARBA" id="ARBA00009457"/>
    </source>
</evidence>
<dbReference type="GO" id="GO:0005794">
    <property type="term" value="C:Golgi apparatus"/>
    <property type="evidence" value="ECO:0007669"/>
    <property type="project" value="TreeGrafter"/>
</dbReference>
<keyword evidence="4 7" id="KW-1133">Transmembrane helix</keyword>
<dbReference type="EMBL" id="GGYP01001346">
    <property type="protein sequence ID" value="MDE46117.1"/>
    <property type="molecule type" value="Transcribed_RNA"/>
</dbReference>
<evidence type="ECO:0000256" key="5">
    <source>
        <dbReference type="ARBA" id="ARBA00023136"/>
    </source>
</evidence>
<evidence type="ECO:0000256" key="4">
    <source>
        <dbReference type="ARBA" id="ARBA00022989"/>
    </source>
</evidence>
<keyword evidence="5 7" id="KW-0472">Membrane</keyword>